<dbReference type="Gene3D" id="3.40.50.880">
    <property type="match status" value="1"/>
</dbReference>
<sequence length="222" mass="24066">MDIVILLYKGFTALDVVGPYEVLSRLPNAVVKFVAKQKGIIESEYSSMKMVATHTLEEIENADILMIPGSTTAFLNVVKDAETLHHVQRIDATTQWTISVCSGAVLLAAAGLLKGKAATTHWGLLDMLSKFGANPVAERYIQHGKIITAAGVSAGIDMALYLTKAVAGEAYAKMVQLIIEYYPEPPINISDFSAVPKEVEEAARAFFKKEMMKMNIAAAAMN</sequence>
<reference evidence="2 3" key="1">
    <citation type="submission" date="2019-05" db="EMBL/GenBank/DDBJ databases">
        <title>Panacibacter sp. strain 17mud1-8 Genome sequencing and assembly.</title>
        <authorList>
            <person name="Chhetri G."/>
        </authorList>
    </citation>
    <scope>NUCLEOTIDE SEQUENCE [LARGE SCALE GENOMIC DNA]</scope>
    <source>
        <strain evidence="2 3">17mud1-8</strain>
    </source>
</reference>
<dbReference type="PANTHER" id="PTHR43130">
    <property type="entry name" value="ARAC-FAMILY TRANSCRIPTIONAL REGULATOR"/>
    <property type="match status" value="1"/>
</dbReference>
<protein>
    <submittedName>
        <fullName evidence="2">DJ-1/PfpI family protein</fullName>
    </submittedName>
</protein>
<dbReference type="AlphaFoldDB" id="A0A4U3LB74"/>
<dbReference type="InterPro" id="IPR002818">
    <property type="entry name" value="DJ-1/PfpI"/>
</dbReference>
<dbReference type="GO" id="GO:0006355">
    <property type="term" value="P:regulation of DNA-templated transcription"/>
    <property type="evidence" value="ECO:0007669"/>
    <property type="project" value="TreeGrafter"/>
</dbReference>
<keyword evidence="3" id="KW-1185">Reference proteome</keyword>
<dbReference type="PANTHER" id="PTHR43130:SF2">
    <property type="entry name" value="DJ-1_PFPI DOMAIN-CONTAINING PROTEIN"/>
    <property type="match status" value="1"/>
</dbReference>
<comment type="caution">
    <text evidence="2">The sequence shown here is derived from an EMBL/GenBank/DDBJ whole genome shotgun (WGS) entry which is preliminary data.</text>
</comment>
<dbReference type="SUPFAM" id="SSF52317">
    <property type="entry name" value="Class I glutamine amidotransferase-like"/>
    <property type="match status" value="1"/>
</dbReference>
<organism evidence="2 3">
    <name type="scientific">Ilyomonas limi</name>
    <dbReference type="NCBI Taxonomy" id="2575867"/>
    <lineage>
        <taxon>Bacteria</taxon>
        <taxon>Pseudomonadati</taxon>
        <taxon>Bacteroidota</taxon>
        <taxon>Chitinophagia</taxon>
        <taxon>Chitinophagales</taxon>
        <taxon>Chitinophagaceae</taxon>
        <taxon>Ilyomonas</taxon>
    </lineage>
</organism>
<gene>
    <name evidence="2" type="ORF">FC093_03025</name>
</gene>
<name>A0A4U3LB74_9BACT</name>
<evidence type="ECO:0000313" key="2">
    <source>
        <dbReference type="EMBL" id="TKK71999.1"/>
    </source>
</evidence>
<feature type="domain" description="DJ-1/PfpI" evidence="1">
    <location>
        <begin position="3"/>
        <end position="163"/>
    </location>
</feature>
<accession>A0A4U3LB74</accession>
<dbReference type="EMBL" id="SZQL01000001">
    <property type="protein sequence ID" value="TKK71999.1"/>
    <property type="molecule type" value="Genomic_DNA"/>
</dbReference>
<evidence type="ECO:0000259" key="1">
    <source>
        <dbReference type="Pfam" id="PF01965"/>
    </source>
</evidence>
<dbReference type="InterPro" id="IPR029062">
    <property type="entry name" value="Class_I_gatase-like"/>
</dbReference>
<dbReference type="InterPro" id="IPR052158">
    <property type="entry name" value="INH-QAR"/>
</dbReference>
<dbReference type="Pfam" id="PF01965">
    <property type="entry name" value="DJ-1_PfpI"/>
    <property type="match status" value="1"/>
</dbReference>
<dbReference type="RefSeq" id="WP_137260239.1">
    <property type="nucleotide sequence ID" value="NZ_SZQL01000001.1"/>
</dbReference>
<dbReference type="Proteomes" id="UP000305848">
    <property type="component" value="Unassembled WGS sequence"/>
</dbReference>
<proteinExistence type="predicted"/>
<dbReference type="CDD" id="cd03139">
    <property type="entry name" value="GATase1_PfpI_2"/>
    <property type="match status" value="1"/>
</dbReference>
<evidence type="ECO:0000313" key="3">
    <source>
        <dbReference type="Proteomes" id="UP000305848"/>
    </source>
</evidence>
<dbReference type="OrthoDB" id="9803764at2"/>